<feature type="domain" description="Vitamin K epoxide reductase" evidence="11">
    <location>
        <begin position="7"/>
        <end position="139"/>
    </location>
</feature>
<dbReference type="Gene3D" id="1.20.1440.130">
    <property type="entry name" value="VKOR domain"/>
    <property type="match status" value="1"/>
</dbReference>
<protein>
    <submittedName>
        <fullName evidence="12">Vitamin K epoxide reductase</fullName>
    </submittedName>
</protein>
<gene>
    <name evidence="12" type="ORF">UW32_C0003G0111</name>
</gene>
<dbReference type="GO" id="GO:0016020">
    <property type="term" value="C:membrane"/>
    <property type="evidence" value="ECO:0007669"/>
    <property type="project" value="UniProtKB-SubCell"/>
</dbReference>
<reference evidence="12 13" key="1">
    <citation type="journal article" date="2015" name="Nature">
        <title>rRNA introns, odd ribosomes, and small enigmatic genomes across a large radiation of phyla.</title>
        <authorList>
            <person name="Brown C.T."/>
            <person name="Hug L.A."/>
            <person name="Thomas B.C."/>
            <person name="Sharon I."/>
            <person name="Castelle C.J."/>
            <person name="Singh A."/>
            <person name="Wilkins M.J."/>
            <person name="Williams K.H."/>
            <person name="Banfield J.F."/>
        </authorList>
    </citation>
    <scope>NUCLEOTIDE SEQUENCE [LARGE SCALE GENOMIC DNA]</scope>
</reference>
<dbReference type="GO" id="GO:0048038">
    <property type="term" value="F:quinone binding"/>
    <property type="evidence" value="ECO:0007669"/>
    <property type="project" value="UniProtKB-KW"/>
</dbReference>
<accession>A0A0G1H925</accession>
<dbReference type="SMART" id="SM00756">
    <property type="entry name" value="VKc"/>
    <property type="match status" value="1"/>
</dbReference>
<evidence type="ECO:0000313" key="13">
    <source>
        <dbReference type="Proteomes" id="UP000034051"/>
    </source>
</evidence>
<evidence type="ECO:0000256" key="2">
    <source>
        <dbReference type="ARBA" id="ARBA00006214"/>
    </source>
</evidence>
<dbReference type="AlphaFoldDB" id="A0A0G1H925"/>
<dbReference type="InterPro" id="IPR038354">
    <property type="entry name" value="VKOR_sf"/>
</dbReference>
<comment type="similarity">
    <text evidence="2">Belongs to the VKOR family.</text>
</comment>
<evidence type="ECO:0000256" key="3">
    <source>
        <dbReference type="ARBA" id="ARBA00022692"/>
    </source>
</evidence>
<proteinExistence type="inferred from homology"/>
<evidence type="ECO:0000256" key="4">
    <source>
        <dbReference type="ARBA" id="ARBA00022719"/>
    </source>
</evidence>
<feature type="transmembrane region" description="Helical" evidence="10">
    <location>
        <begin position="92"/>
        <end position="111"/>
    </location>
</feature>
<dbReference type="CDD" id="cd12916">
    <property type="entry name" value="VKOR_1"/>
    <property type="match status" value="1"/>
</dbReference>
<evidence type="ECO:0000259" key="11">
    <source>
        <dbReference type="SMART" id="SM00756"/>
    </source>
</evidence>
<comment type="subcellular location">
    <subcellularLocation>
        <location evidence="1">Membrane</location>
        <topology evidence="1">Multi-pass membrane protein</topology>
    </subcellularLocation>
</comment>
<sequence length="143" mass="15688">MDTSKNNTIIVWTILALSVAGFTDAVYLAMKRIIGSPINCFAFSGCDTVAQSTYSAIFGIPLSLLGAIFYAVTIILITYYLQRRTKKGLQRVLAMAILGGVFALYLFALQAFVIKAWCLYCVISDTIGVVTALLAIDLWKKEK</sequence>
<evidence type="ECO:0000256" key="5">
    <source>
        <dbReference type="ARBA" id="ARBA00022989"/>
    </source>
</evidence>
<keyword evidence="5 10" id="KW-1133">Transmembrane helix</keyword>
<evidence type="ECO:0000313" key="12">
    <source>
        <dbReference type="EMBL" id="KKT43008.1"/>
    </source>
</evidence>
<evidence type="ECO:0000256" key="9">
    <source>
        <dbReference type="ARBA" id="ARBA00023284"/>
    </source>
</evidence>
<dbReference type="GO" id="GO:0016491">
    <property type="term" value="F:oxidoreductase activity"/>
    <property type="evidence" value="ECO:0007669"/>
    <property type="project" value="UniProtKB-KW"/>
</dbReference>
<name>A0A0G1H925_9BACT</name>
<dbReference type="EMBL" id="LCHW01000003">
    <property type="protein sequence ID" value="KKT43008.1"/>
    <property type="molecule type" value="Genomic_DNA"/>
</dbReference>
<dbReference type="InterPro" id="IPR012932">
    <property type="entry name" value="VKOR"/>
</dbReference>
<dbReference type="Proteomes" id="UP000034051">
    <property type="component" value="Unassembled WGS sequence"/>
</dbReference>
<organism evidence="12 13">
    <name type="scientific">Candidatus Wolfebacteria bacterium GW2011_GWE2_44_13</name>
    <dbReference type="NCBI Taxonomy" id="1619017"/>
    <lineage>
        <taxon>Bacteria</taxon>
        <taxon>Candidatus Wolfeibacteriota</taxon>
    </lineage>
</organism>
<dbReference type="InterPro" id="IPR044698">
    <property type="entry name" value="VKOR/LTO1"/>
</dbReference>
<comment type="caution">
    <text evidence="12">The sequence shown here is derived from an EMBL/GenBank/DDBJ whole genome shotgun (WGS) entry which is preliminary data.</text>
</comment>
<feature type="transmembrane region" description="Helical" evidence="10">
    <location>
        <begin position="57"/>
        <end position="80"/>
    </location>
</feature>
<keyword evidence="9" id="KW-0676">Redox-active center</keyword>
<keyword evidence="7 10" id="KW-0472">Membrane</keyword>
<keyword evidence="6" id="KW-0560">Oxidoreductase</keyword>
<feature type="transmembrane region" description="Helical" evidence="10">
    <location>
        <begin position="9"/>
        <end position="29"/>
    </location>
</feature>
<dbReference type="PANTHER" id="PTHR34573">
    <property type="entry name" value="VKC DOMAIN-CONTAINING PROTEIN"/>
    <property type="match status" value="1"/>
</dbReference>
<evidence type="ECO:0000256" key="8">
    <source>
        <dbReference type="ARBA" id="ARBA00023157"/>
    </source>
</evidence>
<evidence type="ECO:0000256" key="10">
    <source>
        <dbReference type="SAM" id="Phobius"/>
    </source>
</evidence>
<dbReference type="Pfam" id="PF07884">
    <property type="entry name" value="VKOR"/>
    <property type="match status" value="1"/>
</dbReference>
<keyword evidence="8" id="KW-1015">Disulfide bond</keyword>
<keyword evidence="4" id="KW-0874">Quinone</keyword>
<keyword evidence="3 10" id="KW-0812">Transmembrane</keyword>
<dbReference type="PANTHER" id="PTHR34573:SF1">
    <property type="entry name" value="VITAMIN K EPOXIDE REDUCTASE DOMAIN-CONTAINING PROTEIN"/>
    <property type="match status" value="1"/>
</dbReference>
<evidence type="ECO:0000256" key="7">
    <source>
        <dbReference type="ARBA" id="ARBA00023136"/>
    </source>
</evidence>
<evidence type="ECO:0000256" key="6">
    <source>
        <dbReference type="ARBA" id="ARBA00023002"/>
    </source>
</evidence>
<evidence type="ECO:0000256" key="1">
    <source>
        <dbReference type="ARBA" id="ARBA00004141"/>
    </source>
</evidence>
<feature type="transmembrane region" description="Helical" evidence="10">
    <location>
        <begin position="117"/>
        <end position="139"/>
    </location>
</feature>